<dbReference type="Pfam" id="PF12146">
    <property type="entry name" value="Hydrolase_4"/>
    <property type="match status" value="1"/>
</dbReference>
<protein>
    <submittedName>
        <fullName evidence="2">Lysophospholipase, alpha-beta hydrolase superfamily</fullName>
    </submittedName>
</protein>
<dbReference type="STRING" id="412690.SAMN04489834_0409"/>
<name>A0A1H1MIV7_9MICO</name>
<keyword evidence="2" id="KW-0378">Hydrolase</keyword>
<dbReference type="GO" id="GO:0016787">
    <property type="term" value="F:hydrolase activity"/>
    <property type="evidence" value="ECO:0007669"/>
    <property type="project" value="UniProtKB-KW"/>
</dbReference>
<evidence type="ECO:0000313" key="2">
    <source>
        <dbReference type="EMBL" id="SDR86688.1"/>
    </source>
</evidence>
<evidence type="ECO:0000259" key="1">
    <source>
        <dbReference type="Pfam" id="PF12146"/>
    </source>
</evidence>
<sequence>METPPLLPLAARGCQNGGMPTPSTDVEIPSRTFTDAHGVRIHYYSWPVENPRAVIQLAHGVGEHALRYLELVGELNKAGYSVYADDHRGHGRTGFEQHGGDLDRMGRLGPGGLKATIKAVHQFSGIIAAEARAEHPGLPLVLLGHSWGSLMAQIIVNEHADDYAAVILTGTAYRMVGSMESGDLNRRHKHLGNTGVEWLSRDPAVHSAFISDPLTTTKPIIKLFGPIDALRLLGRPARNLPPELPLLVQVGSDDSLGAEKSALKLVETYRHRSGLSDVTLIVYPGARHEVFNEINRAEVMADTIAWLDQRMPERA</sequence>
<dbReference type="AlphaFoldDB" id="A0A1H1MIV7"/>
<organism evidence="2 3">
    <name type="scientific">Microterricola viridarii</name>
    <dbReference type="NCBI Taxonomy" id="412690"/>
    <lineage>
        <taxon>Bacteria</taxon>
        <taxon>Bacillati</taxon>
        <taxon>Actinomycetota</taxon>
        <taxon>Actinomycetes</taxon>
        <taxon>Micrococcales</taxon>
        <taxon>Microbacteriaceae</taxon>
        <taxon>Microterricola</taxon>
    </lineage>
</organism>
<keyword evidence="3" id="KW-1185">Reference proteome</keyword>
<dbReference type="PANTHER" id="PTHR11614">
    <property type="entry name" value="PHOSPHOLIPASE-RELATED"/>
    <property type="match status" value="1"/>
</dbReference>
<dbReference type="InterPro" id="IPR022742">
    <property type="entry name" value="Hydrolase_4"/>
</dbReference>
<dbReference type="Proteomes" id="UP000181956">
    <property type="component" value="Chromosome I"/>
</dbReference>
<evidence type="ECO:0000313" key="3">
    <source>
        <dbReference type="Proteomes" id="UP000181956"/>
    </source>
</evidence>
<gene>
    <name evidence="2" type="ORF">SAMN04489834_0409</name>
</gene>
<dbReference type="Gene3D" id="3.40.50.1820">
    <property type="entry name" value="alpha/beta hydrolase"/>
    <property type="match status" value="1"/>
</dbReference>
<accession>A0A1H1MIV7</accession>
<dbReference type="InterPro" id="IPR029058">
    <property type="entry name" value="AB_hydrolase_fold"/>
</dbReference>
<dbReference type="SUPFAM" id="SSF53474">
    <property type="entry name" value="alpha/beta-Hydrolases"/>
    <property type="match status" value="1"/>
</dbReference>
<reference evidence="3" key="1">
    <citation type="submission" date="2016-10" db="EMBL/GenBank/DDBJ databases">
        <authorList>
            <person name="Varghese N."/>
            <person name="Submissions S."/>
        </authorList>
    </citation>
    <scope>NUCLEOTIDE SEQUENCE [LARGE SCALE GENOMIC DNA]</scope>
    <source>
        <strain evidence="3">DSM 21772</strain>
    </source>
</reference>
<dbReference type="EMBL" id="LT629742">
    <property type="protein sequence ID" value="SDR86688.1"/>
    <property type="molecule type" value="Genomic_DNA"/>
</dbReference>
<proteinExistence type="predicted"/>
<feature type="domain" description="Serine aminopeptidase S33" evidence="1">
    <location>
        <begin position="50"/>
        <end position="294"/>
    </location>
</feature>
<dbReference type="InterPro" id="IPR051044">
    <property type="entry name" value="MAG_DAG_Lipase"/>
</dbReference>